<dbReference type="PRINTS" id="PR00508">
    <property type="entry name" value="S21N4MTFRASE"/>
</dbReference>
<dbReference type="AlphaFoldDB" id="A0A1F5NFZ4"/>
<dbReference type="InterPro" id="IPR002941">
    <property type="entry name" value="DNA_methylase_N4/N6"/>
</dbReference>
<comment type="caution">
    <text evidence="4">The sequence shown here is derived from an EMBL/GenBank/DDBJ whole genome shotgun (WGS) entry which is preliminary data.</text>
</comment>
<keyword evidence="2" id="KW-0808">Transferase</keyword>
<proteinExistence type="predicted"/>
<keyword evidence="1" id="KW-0489">Methyltransferase</keyword>
<evidence type="ECO:0000256" key="2">
    <source>
        <dbReference type="ARBA" id="ARBA00022679"/>
    </source>
</evidence>
<name>A0A1F5NFZ4_9BACT</name>
<dbReference type="EMBL" id="MFEG01000001">
    <property type="protein sequence ID" value="OGE76621.1"/>
    <property type="molecule type" value="Genomic_DNA"/>
</dbReference>
<reference evidence="4 5" key="1">
    <citation type="journal article" date="2016" name="Nat. Commun.">
        <title>Thousands of microbial genomes shed light on interconnected biogeochemical processes in an aquifer system.</title>
        <authorList>
            <person name="Anantharaman K."/>
            <person name="Brown C.T."/>
            <person name="Hug L.A."/>
            <person name="Sharon I."/>
            <person name="Castelle C.J."/>
            <person name="Probst A.J."/>
            <person name="Thomas B.C."/>
            <person name="Singh A."/>
            <person name="Wilkins M.J."/>
            <person name="Karaoz U."/>
            <person name="Brodie E.L."/>
            <person name="Williams K.H."/>
            <person name="Hubbard S.S."/>
            <person name="Banfield J.F."/>
        </authorList>
    </citation>
    <scope>NUCLEOTIDE SEQUENCE [LARGE SCALE GENOMIC DNA]</scope>
</reference>
<organism evidence="4 5">
    <name type="scientific">Candidatus Doudnabacteria bacterium RIFCSPHIGHO2_01_52_17</name>
    <dbReference type="NCBI Taxonomy" id="1817820"/>
    <lineage>
        <taxon>Bacteria</taxon>
        <taxon>Candidatus Doudnaibacteriota</taxon>
    </lineage>
</organism>
<dbReference type="InterPro" id="IPR001091">
    <property type="entry name" value="RM_Methyltransferase"/>
</dbReference>
<dbReference type="SUPFAM" id="SSF53335">
    <property type="entry name" value="S-adenosyl-L-methionine-dependent methyltransferases"/>
    <property type="match status" value="1"/>
</dbReference>
<evidence type="ECO:0000313" key="5">
    <source>
        <dbReference type="Proteomes" id="UP000176547"/>
    </source>
</evidence>
<dbReference type="Gene3D" id="3.40.50.150">
    <property type="entry name" value="Vaccinia Virus protein VP39"/>
    <property type="match status" value="1"/>
</dbReference>
<gene>
    <name evidence="4" type="ORF">A3K06_00670</name>
</gene>
<dbReference type="GO" id="GO:0032259">
    <property type="term" value="P:methylation"/>
    <property type="evidence" value="ECO:0007669"/>
    <property type="project" value="UniProtKB-KW"/>
</dbReference>
<evidence type="ECO:0000313" key="4">
    <source>
        <dbReference type="EMBL" id="OGE76621.1"/>
    </source>
</evidence>
<evidence type="ECO:0000256" key="1">
    <source>
        <dbReference type="ARBA" id="ARBA00022603"/>
    </source>
</evidence>
<dbReference type="GO" id="GO:0003677">
    <property type="term" value="F:DNA binding"/>
    <property type="evidence" value="ECO:0007669"/>
    <property type="project" value="InterPro"/>
</dbReference>
<protein>
    <recommendedName>
        <fullName evidence="3">DNA methylase N-4/N-6 domain-containing protein</fullName>
    </recommendedName>
</protein>
<dbReference type="Pfam" id="PF01555">
    <property type="entry name" value="N6_N4_Mtase"/>
    <property type="match status" value="1"/>
</dbReference>
<sequence>MRGYTNSKINDLNLKDWKEYQDILTDSLWLIGERDKSGAHNNAYHGNFIPQIPNQMMRRFTKKGDVVLDAFLGHGTTLIESKRLGRHGIGIELIPEVAQSAIRNINHELPNGRKVFTEVIVADSTTKEAREKVL</sequence>
<dbReference type="GO" id="GO:0008170">
    <property type="term" value="F:N-methyltransferase activity"/>
    <property type="evidence" value="ECO:0007669"/>
    <property type="project" value="InterPro"/>
</dbReference>
<dbReference type="Proteomes" id="UP000176547">
    <property type="component" value="Unassembled WGS sequence"/>
</dbReference>
<evidence type="ECO:0000259" key="3">
    <source>
        <dbReference type="Pfam" id="PF01555"/>
    </source>
</evidence>
<accession>A0A1F5NFZ4</accession>
<dbReference type="InterPro" id="IPR029063">
    <property type="entry name" value="SAM-dependent_MTases_sf"/>
</dbReference>
<feature type="domain" description="DNA methylase N-4/N-6" evidence="3">
    <location>
        <begin position="16"/>
        <end position="101"/>
    </location>
</feature>